<dbReference type="EMBL" id="UGMX01000002">
    <property type="protein sequence ID" value="STW09737.1"/>
    <property type="molecule type" value="Genomic_DNA"/>
</dbReference>
<dbReference type="Proteomes" id="UP000254571">
    <property type="component" value="Unassembled WGS sequence"/>
</dbReference>
<dbReference type="AlphaFoldDB" id="A0A7H4PBC2"/>
<reference evidence="1 2" key="1">
    <citation type="submission" date="2018-06" db="EMBL/GenBank/DDBJ databases">
        <authorList>
            <consortium name="Pathogen Informatics"/>
            <person name="Doyle S."/>
        </authorList>
    </citation>
    <scope>NUCLEOTIDE SEQUENCE [LARGE SCALE GENOMIC DNA]</scope>
    <source>
        <strain evidence="1 2">NCTC9149</strain>
    </source>
</reference>
<gene>
    <name evidence="1" type="ORF">NCTC9149_06239</name>
</gene>
<evidence type="ECO:0000313" key="2">
    <source>
        <dbReference type="Proteomes" id="UP000254571"/>
    </source>
</evidence>
<evidence type="ECO:0000313" key="1">
    <source>
        <dbReference type="EMBL" id="STW09737.1"/>
    </source>
</evidence>
<sequence>MGEGYMKIFFMYVIEALFFTSLPRHISETGNNLRRCA</sequence>
<protein>
    <submittedName>
        <fullName evidence="1">Uncharacterized protein</fullName>
    </submittedName>
</protein>
<accession>A0A7H4PBC2</accession>
<name>A0A7H4PBC2_9ENTR</name>
<comment type="caution">
    <text evidence="1">The sequence shown here is derived from an EMBL/GenBank/DDBJ whole genome shotgun (WGS) entry which is preliminary data.</text>
</comment>
<organism evidence="1 2">
    <name type="scientific">Klebsiella grimontii</name>
    <dbReference type="NCBI Taxonomy" id="2058152"/>
    <lineage>
        <taxon>Bacteria</taxon>
        <taxon>Pseudomonadati</taxon>
        <taxon>Pseudomonadota</taxon>
        <taxon>Gammaproteobacteria</taxon>
        <taxon>Enterobacterales</taxon>
        <taxon>Enterobacteriaceae</taxon>
        <taxon>Klebsiella/Raoultella group</taxon>
        <taxon>Klebsiella</taxon>
    </lineage>
</organism>
<proteinExistence type="predicted"/>